<dbReference type="InterPro" id="IPR035953">
    <property type="entry name" value="Dextranase_N-ter"/>
</dbReference>
<keyword evidence="2" id="KW-0732">Signal</keyword>
<dbReference type="Gene3D" id="2.60.350.10">
    <property type="entry name" value="Dextranase, N-terminal"/>
    <property type="match status" value="1"/>
</dbReference>
<dbReference type="InterPro" id="IPR035992">
    <property type="entry name" value="Ricin_B-like_lectins"/>
</dbReference>
<evidence type="ECO:0000256" key="2">
    <source>
        <dbReference type="SAM" id="SignalP"/>
    </source>
</evidence>
<proteinExistence type="predicted"/>
<dbReference type="RefSeq" id="WP_251259416.1">
    <property type="nucleotide sequence ID" value="NZ_JAMQGP010000001.1"/>
</dbReference>
<sequence length="1010" mass="112288">MISKSNHKALFKSLLAKSIAVAALSSPSLSAYASAPSDVYYYNPAPHDYIELHWVDNSQDEIEFKIQRLNEDDSSWKDIESVPANRTSWSQTGYNRDLTKNLRVVAVTLSGNKASVPVRLVGTKDTLEVYQEVPGIRAPKTYTKKSVTSGQNITFSELQDQTPADPSQGKATRVSTFFDIKVKEADSNDAFLSSPTYETRPQIRNFLAQDEPEHSGSHKPYGYSNYGPNANNPGRTVHQKHWTNFESTRNVTVQVQLLNSAALSGPINMSDVEIHPAPLSMTLVDNNTLEIELPGSSDVARHYRVSMNRSAWDDEVTGRAGTIIESPLFIFVNPVHQAPASAPEGQIKEFENGALVAIGAGIHLPNSRYQHYGPDANEQAREVYAPGDAYLHYGIFIKNPIADMKLWGRAIYSDEMFIVYDDTSTGYTGSDETRTPWARTRAIANNPWGIEDRYWSTHFYVEGNNASKVTFEGFTNIGGRMATAFKSSTAELLNHKDVGYGGGTYQAGSGESIVYRGNLLTNDDDITYIHETYTMEQNTSFNEHNGPSFQFGWSVNTKAAQSKTYNHTVWSSNRRDETTFGKNHGVFNSRLQLGQLEQHLGGHFENFEFWGKEVILFNLQLWNDRQGDLTGLTSLLSDKTFKDFEIHETPYLPSVIKGIEDKTTDNVGYVRFFHFDNVKFEGTPLKNLNDRGLFEYNEYVLPHTFTFFSLPDAIAQPLAGNAPVGQTIQFKANVNGKFVQADESLPVSLSPLTANEAAASQGFEVVDAGNGYIALRAANGYYVKADPNRYGYVYTQPDLVRGDTDTQEITDEAKFVWVDVDASNFALWSKSMGLYVKAEAHSGPARPLYAAASRIGSWEQFSLDDSVAGITPPSGFTQLVFKHNQCLEVAKSKLDNGDNIQQWACSDMPTKHWQMIAQDDGFYQIKNQNSGKCMEVRAWSKAEGGNIQQWNCSLGENKLFTLDDVGDGYFRLVNKHSGLCVDTEGSDTAGGTNVIQANCSTSDTQKLKFQ</sequence>
<organism evidence="4 5">
    <name type="scientific">Echinimonas agarilytica</name>
    <dbReference type="NCBI Taxonomy" id="1215918"/>
    <lineage>
        <taxon>Bacteria</taxon>
        <taxon>Pseudomonadati</taxon>
        <taxon>Pseudomonadota</taxon>
        <taxon>Gammaproteobacteria</taxon>
        <taxon>Alteromonadales</taxon>
        <taxon>Echinimonadaceae</taxon>
        <taxon>Echinimonas</taxon>
    </lineage>
</organism>
<keyword evidence="5" id="KW-1185">Reference proteome</keyword>
<dbReference type="Gene3D" id="2.80.10.50">
    <property type="match status" value="3"/>
</dbReference>
<name>A0AA42B5Y5_9GAMM</name>
<dbReference type="SMART" id="SM00458">
    <property type="entry name" value="RICIN"/>
    <property type="match status" value="1"/>
</dbReference>
<feature type="domain" description="Fibronectin type-III" evidence="3">
    <location>
        <begin position="35"/>
        <end position="129"/>
    </location>
</feature>
<evidence type="ECO:0000313" key="4">
    <source>
        <dbReference type="EMBL" id="MCM2678099.1"/>
    </source>
</evidence>
<dbReference type="Gene3D" id="2.160.20.10">
    <property type="entry name" value="Single-stranded right-handed beta-helix, Pectin lyase-like"/>
    <property type="match status" value="1"/>
</dbReference>
<dbReference type="InterPro" id="IPR000772">
    <property type="entry name" value="Ricin_B_lectin"/>
</dbReference>
<reference evidence="4 5" key="1">
    <citation type="journal article" date="2013" name="Antonie Van Leeuwenhoek">
        <title>Echinimonas agarilytica gen. nov., sp. nov., a new gammaproteobacterium isolated from the sea urchin Strongylocentrotus intermedius.</title>
        <authorList>
            <person name="Nedashkovskaya O.I."/>
            <person name="Stenkova A.M."/>
            <person name="Zhukova N.V."/>
            <person name="Van Trappen S."/>
            <person name="Lee J.S."/>
            <person name="Kim S.B."/>
        </authorList>
    </citation>
    <scope>NUCLEOTIDE SEQUENCE [LARGE SCALE GENOMIC DNA]</scope>
    <source>
        <strain evidence="4 5">KMM 6351</strain>
    </source>
</reference>
<accession>A0AA42B5Y5</accession>
<evidence type="ECO:0000256" key="1">
    <source>
        <dbReference type="SAM" id="MobiDB-lite"/>
    </source>
</evidence>
<feature type="chain" id="PRO_5041454863" evidence="2">
    <location>
        <begin position="34"/>
        <end position="1010"/>
    </location>
</feature>
<dbReference type="SUPFAM" id="SSF50370">
    <property type="entry name" value="Ricin B-like lectins"/>
    <property type="match status" value="1"/>
</dbReference>
<feature type="region of interest" description="Disordered" evidence="1">
    <location>
        <begin position="211"/>
        <end position="233"/>
    </location>
</feature>
<protein>
    <submittedName>
        <fullName evidence="4">RICIN domain-containing protein</fullName>
    </submittedName>
</protein>
<dbReference type="PROSITE" id="PS50853">
    <property type="entry name" value="FN3"/>
    <property type="match status" value="1"/>
</dbReference>
<dbReference type="InterPro" id="IPR023226">
    <property type="entry name" value="Glyco_hydro_49_N_dom"/>
</dbReference>
<dbReference type="Pfam" id="PF17433">
    <property type="entry name" value="Glyco_hydro_49N"/>
    <property type="match status" value="1"/>
</dbReference>
<dbReference type="PROSITE" id="PS50231">
    <property type="entry name" value="RICIN_B_LECTIN"/>
    <property type="match status" value="1"/>
</dbReference>
<evidence type="ECO:0000313" key="5">
    <source>
        <dbReference type="Proteomes" id="UP001165393"/>
    </source>
</evidence>
<dbReference type="Proteomes" id="UP001165393">
    <property type="component" value="Unassembled WGS sequence"/>
</dbReference>
<dbReference type="AlphaFoldDB" id="A0AA42B5Y5"/>
<comment type="caution">
    <text evidence="4">The sequence shown here is derived from an EMBL/GenBank/DDBJ whole genome shotgun (WGS) entry which is preliminary data.</text>
</comment>
<dbReference type="SUPFAM" id="SSF101596">
    <property type="entry name" value="Dextranase, N-terminal domain"/>
    <property type="match status" value="1"/>
</dbReference>
<evidence type="ECO:0000259" key="3">
    <source>
        <dbReference type="PROSITE" id="PS50853"/>
    </source>
</evidence>
<dbReference type="CDD" id="cd00257">
    <property type="entry name" value="beta-trefoil_FSCN-like"/>
    <property type="match status" value="1"/>
</dbReference>
<dbReference type="Pfam" id="PF14200">
    <property type="entry name" value="RicinB_lectin_2"/>
    <property type="match status" value="1"/>
</dbReference>
<gene>
    <name evidence="4" type="ORF">NAF29_00240</name>
</gene>
<dbReference type="InterPro" id="IPR008999">
    <property type="entry name" value="Actin-crosslinking"/>
</dbReference>
<feature type="signal peptide" evidence="2">
    <location>
        <begin position="1"/>
        <end position="33"/>
    </location>
</feature>
<dbReference type="GO" id="GO:0004553">
    <property type="term" value="F:hydrolase activity, hydrolyzing O-glycosyl compounds"/>
    <property type="evidence" value="ECO:0007669"/>
    <property type="project" value="InterPro"/>
</dbReference>
<dbReference type="InterPro" id="IPR012334">
    <property type="entry name" value="Pectin_lyas_fold"/>
</dbReference>
<dbReference type="SUPFAM" id="SSF50405">
    <property type="entry name" value="Actin-crosslinking proteins"/>
    <property type="match status" value="1"/>
</dbReference>
<dbReference type="InterPro" id="IPR013783">
    <property type="entry name" value="Ig-like_fold"/>
</dbReference>
<dbReference type="EMBL" id="JAMQGP010000001">
    <property type="protein sequence ID" value="MCM2678099.1"/>
    <property type="molecule type" value="Genomic_DNA"/>
</dbReference>
<dbReference type="InterPro" id="IPR003961">
    <property type="entry name" value="FN3_dom"/>
</dbReference>
<dbReference type="Gene3D" id="2.60.40.10">
    <property type="entry name" value="Immunoglobulins"/>
    <property type="match status" value="1"/>
</dbReference>